<proteinExistence type="evidence at transcript level"/>
<dbReference type="Gene3D" id="1.10.2080.10">
    <property type="entry name" value="Insect odorant-binding protein A10/Ejaculatory bulb-specific protein 3"/>
    <property type="match status" value="1"/>
</dbReference>
<dbReference type="InterPro" id="IPR036682">
    <property type="entry name" value="OS_D_A10/PebIII_sf"/>
</dbReference>
<feature type="chain" id="PRO_5022955484" evidence="1">
    <location>
        <begin position="18"/>
        <end position="126"/>
    </location>
</feature>
<reference evidence="2" key="1">
    <citation type="submission" date="2019-01" db="EMBL/GenBank/DDBJ databases">
        <title>Identification and expression profiles of putative chemosensory protein genes from the cabbage white butterfly Pieris rapae.</title>
        <authorList>
            <person name="Liu S."/>
        </authorList>
    </citation>
    <scope>NUCLEOTIDE SEQUENCE</scope>
    <source>
        <strain evidence="2">HF</strain>
    </source>
</reference>
<dbReference type="KEGG" id="prap:110991523"/>
<keyword evidence="1" id="KW-0732">Signal</keyword>
<evidence type="ECO:0000256" key="1">
    <source>
        <dbReference type="SAM" id="SignalP"/>
    </source>
</evidence>
<feature type="signal peptide" evidence="1">
    <location>
        <begin position="1"/>
        <end position="17"/>
    </location>
</feature>
<organism evidence="2">
    <name type="scientific">Pieris rapae</name>
    <name type="common">Small white butterfly</name>
    <name type="synonym">Artogeia rapae</name>
    <dbReference type="NCBI Taxonomy" id="64459"/>
    <lineage>
        <taxon>Eukaryota</taxon>
        <taxon>Metazoa</taxon>
        <taxon>Ecdysozoa</taxon>
        <taxon>Arthropoda</taxon>
        <taxon>Hexapoda</taxon>
        <taxon>Insecta</taxon>
        <taxon>Pterygota</taxon>
        <taxon>Neoptera</taxon>
        <taxon>Endopterygota</taxon>
        <taxon>Lepidoptera</taxon>
        <taxon>Glossata</taxon>
        <taxon>Ditrysia</taxon>
        <taxon>Papilionoidea</taxon>
        <taxon>Pieridae</taxon>
        <taxon>Pierinae</taxon>
        <taxon>Pieris</taxon>
    </lineage>
</organism>
<dbReference type="OrthoDB" id="6625994at2759"/>
<dbReference type="EMBL" id="MK369953">
    <property type="protein sequence ID" value="QDW65471.1"/>
    <property type="molecule type" value="mRNA"/>
</dbReference>
<accession>A0A5B8GX38</accession>
<dbReference type="InterPro" id="IPR005055">
    <property type="entry name" value="A10/PebIII"/>
</dbReference>
<dbReference type="Pfam" id="PF03392">
    <property type="entry name" value="OS-D"/>
    <property type="match status" value="1"/>
</dbReference>
<name>A0A5B8GX38_PIERA</name>
<protein>
    <submittedName>
        <fullName evidence="2">Chemosensory protein 5</fullName>
    </submittedName>
</protein>
<dbReference type="AlphaFoldDB" id="A0A5B8GX38"/>
<dbReference type="PANTHER" id="PTHR11257">
    <property type="entry name" value="CHEMOSENSORY PROTEIN-RELATED"/>
    <property type="match status" value="1"/>
</dbReference>
<dbReference type="SUPFAM" id="SSF100910">
    <property type="entry name" value="Chemosensory protein Csp2"/>
    <property type="match status" value="1"/>
</dbReference>
<evidence type="ECO:0000313" key="2">
    <source>
        <dbReference type="EMBL" id="QDW65471.1"/>
    </source>
</evidence>
<dbReference type="PANTHER" id="PTHR11257:SF12">
    <property type="entry name" value="EJACULATORY BULB-SPECIFIC PROTEIN 3-RELATED"/>
    <property type="match status" value="1"/>
</dbReference>
<sequence>MNALLICLLGVLAVTAGLPADHYTDRFDNININDILNNPRLLNAYINCVLDKGKCTSEGKELKSHIGDALATNCEKCTDKQRKGTRTVISHLINNKPQEWELLTAKYDPQRKYSAQYEKELKTIKA</sequence>
<dbReference type="RefSeq" id="XP_022112586.1">
    <property type="nucleotide sequence ID" value="XM_022256894.2"/>
</dbReference>
<dbReference type="GeneID" id="110991523"/>